<feature type="region of interest" description="Disordered" evidence="1">
    <location>
        <begin position="55"/>
        <end position="93"/>
    </location>
</feature>
<dbReference type="EMBL" id="KV875097">
    <property type="protein sequence ID" value="OIW29791.1"/>
    <property type="molecule type" value="Genomic_DNA"/>
</dbReference>
<evidence type="ECO:0000313" key="4">
    <source>
        <dbReference type="Proteomes" id="UP000182658"/>
    </source>
</evidence>
<keyword evidence="4" id="KW-1185">Reference proteome</keyword>
<feature type="transmembrane region" description="Helical" evidence="2">
    <location>
        <begin position="227"/>
        <end position="247"/>
    </location>
</feature>
<reference evidence="3 4" key="1">
    <citation type="submission" date="2016-10" db="EMBL/GenBank/DDBJ databases">
        <title>Draft genome sequence of Coniochaeta ligniaria NRRL30616, a lignocellulolytic fungus for bioabatement of inhibitors in plant biomass hydrolysates.</title>
        <authorList>
            <consortium name="DOE Joint Genome Institute"/>
            <person name="Jimenez D.J."/>
            <person name="Hector R.E."/>
            <person name="Riley R."/>
            <person name="Sun H."/>
            <person name="Grigoriev I.V."/>
            <person name="Van Elsas J.D."/>
            <person name="Nichols N.N."/>
        </authorList>
    </citation>
    <scope>NUCLEOTIDE SEQUENCE [LARGE SCALE GENOMIC DNA]</scope>
    <source>
        <strain evidence="3 4">NRRL 30616</strain>
    </source>
</reference>
<sequence>MDERDGRGDDGHDISDELHTRNEVDNGAAHETDNNASGSHVTFDAGAALGGLAATAAANAAAQPPPPPPGAQAAARAAQNADTAKSDPEKEKHTYKITAKELADIEQATSEKATEKKLNRHWANLTFYFMASLSIILPSLFILLAAFIGGMNGKLVESSWSKMENPIKVAISAWPIVFAAVVAQCFKAYATFKVERGIKLMELEQLVGSSSFASAIKQPVLLRRLDLLTLALFAVWCLSPLGSQALLRVYSLDRRVVYNPSEVKLVPNYGDNRMWSLDTGNKNVSDNTDYDELLQLVDSYYISALTPIPWTAKLSSDRYLHPIMFTSFNESNPVQAFGSSLTYPESQLTDNTPSTASAEKAESTIPRYETLTFKMSYSYFRFSCDAWQNKTKKELDAADDFYIMYSESGTLGLVFTAADNTTTDYNGIRFASANLAVSMANSTAVDDSGTTGKAPWEDDYYHFSYIECGLKQVFEEVPVSCYTYTTTDSPDCESGPSTPLPAERTKDMKTPFGDFSLQLAYANPGVLGSPATLAEMFLFNGSVSGNQDSNNNGKIMSKDLALKDFELRFGYLFNTYLGLGYCPECVTLFKNWQTATQPAKVSKLYKTITAQVEFANDLIYVISGPWLAAFSVCAAILFLAGLAGVAVESMTVAPDVLGYVSTVARNSRYLQLPKTSSAMSGGERAKTVGGVRVMMQDVKGNANVGKIALGLKHEKAQRLVPGRLYR</sequence>
<name>A0A1J7IQ97_9PEZI</name>
<keyword evidence="2" id="KW-1133">Transmembrane helix</keyword>
<feature type="transmembrane region" description="Helical" evidence="2">
    <location>
        <begin position="169"/>
        <end position="190"/>
    </location>
</feature>
<dbReference type="AlphaFoldDB" id="A0A1J7IQ97"/>
<evidence type="ECO:0000256" key="2">
    <source>
        <dbReference type="SAM" id="Phobius"/>
    </source>
</evidence>
<dbReference type="OrthoDB" id="3692311at2759"/>
<keyword evidence="2" id="KW-0812">Transmembrane</keyword>
<keyword evidence="2" id="KW-0472">Membrane</keyword>
<feature type="transmembrane region" description="Helical" evidence="2">
    <location>
        <begin position="125"/>
        <end position="149"/>
    </location>
</feature>
<feature type="compositionally biased region" description="Basic and acidic residues" evidence="1">
    <location>
        <begin position="84"/>
        <end position="93"/>
    </location>
</feature>
<dbReference type="InParanoid" id="A0A1J7IQ97"/>
<protein>
    <submittedName>
        <fullName evidence="3">Uncharacterized protein</fullName>
    </submittedName>
</protein>
<gene>
    <name evidence="3" type="ORF">CONLIGDRAFT_345385</name>
</gene>
<accession>A0A1J7IQ97</accession>
<evidence type="ECO:0000313" key="3">
    <source>
        <dbReference type="EMBL" id="OIW29791.1"/>
    </source>
</evidence>
<dbReference type="Proteomes" id="UP000182658">
    <property type="component" value="Unassembled WGS sequence"/>
</dbReference>
<organism evidence="3 4">
    <name type="scientific">Coniochaeta ligniaria NRRL 30616</name>
    <dbReference type="NCBI Taxonomy" id="1408157"/>
    <lineage>
        <taxon>Eukaryota</taxon>
        <taxon>Fungi</taxon>
        <taxon>Dikarya</taxon>
        <taxon>Ascomycota</taxon>
        <taxon>Pezizomycotina</taxon>
        <taxon>Sordariomycetes</taxon>
        <taxon>Sordariomycetidae</taxon>
        <taxon>Coniochaetales</taxon>
        <taxon>Coniochaetaceae</taxon>
        <taxon>Coniochaeta</taxon>
    </lineage>
</organism>
<evidence type="ECO:0000256" key="1">
    <source>
        <dbReference type="SAM" id="MobiDB-lite"/>
    </source>
</evidence>
<feature type="compositionally biased region" description="Basic and acidic residues" evidence="1">
    <location>
        <begin position="1"/>
        <end position="33"/>
    </location>
</feature>
<proteinExistence type="predicted"/>
<feature type="region of interest" description="Disordered" evidence="1">
    <location>
        <begin position="1"/>
        <end position="42"/>
    </location>
</feature>
<feature type="transmembrane region" description="Helical" evidence="2">
    <location>
        <begin position="626"/>
        <end position="647"/>
    </location>
</feature>
<feature type="compositionally biased region" description="Low complexity" evidence="1">
    <location>
        <begin position="71"/>
        <end position="83"/>
    </location>
</feature>